<feature type="coiled-coil region" evidence="1">
    <location>
        <begin position="638"/>
        <end position="665"/>
    </location>
</feature>
<accession>A0ABW8FU10</accession>
<comment type="caution">
    <text evidence="3">The sequence shown here is derived from an EMBL/GenBank/DDBJ whole genome shotgun (WGS) entry which is preliminary data.</text>
</comment>
<dbReference type="InterPro" id="IPR032427">
    <property type="entry name" value="P22_portal"/>
</dbReference>
<gene>
    <name evidence="3" type="ORF">ACIPSN_02760</name>
</gene>
<evidence type="ECO:0000256" key="2">
    <source>
        <dbReference type="SAM" id="MobiDB-lite"/>
    </source>
</evidence>
<organism evidence="3 4">
    <name type="scientific">Pectobacterium parvum</name>
    <dbReference type="NCBI Taxonomy" id="2778550"/>
    <lineage>
        <taxon>Bacteria</taxon>
        <taxon>Pseudomonadati</taxon>
        <taxon>Pseudomonadota</taxon>
        <taxon>Gammaproteobacteria</taxon>
        <taxon>Enterobacterales</taxon>
        <taxon>Pectobacteriaceae</taxon>
        <taxon>Pectobacterium</taxon>
    </lineage>
</organism>
<name>A0ABW8FU10_9GAMM</name>
<reference evidence="3 4" key="1">
    <citation type="submission" date="2024-10" db="EMBL/GenBank/DDBJ databases">
        <authorList>
            <person name="Lu C.-H."/>
        </authorList>
    </citation>
    <scope>NUCLEOTIDE SEQUENCE [LARGE SCALE GENOMIC DNA]</scope>
    <source>
        <strain evidence="3 4">22QBSP01-2</strain>
    </source>
</reference>
<feature type="region of interest" description="Disordered" evidence="2">
    <location>
        <begin position="1"/>
        <end position="23"/>
    </location>
</feature>
<dbReference type="Proteomes" id="UP001617714">
    <property type="component" value="Unassembled WGS sequence"/>
</dbReference>
<keyword evidence="4" id="KW-1185">Reference proteome</keyword>
<sequence length="714" mass="80988">MNTAAIDAEARPQQQDNRQQDNRDRFTQRQLLDLSSDIDAQPDWRTTANTACAYYDGDQLAPEVVAKLRERGQPLTMHNLIAPTIDGVLGMEAKTRTDLMVIADDPDEEMEQLADAVNAEFADVCRLSNINKARSDAYAEQIKAGLSWVEVRRNSDLFGSRYKVGTVHRNEVFWDWHSREADLSDCRWLMRKRWLDVDEVKATFPDMAQVIDYSINEWRGFVDIDIAEGQESALISAYDEYQQWSRKDIEWVSANRKRVMLQVIYYRTYQRVPVLELSNGRVIQFDKNNVMHAVALATGRVSVVMSRVSRIREAWFVGPHFLGDRPCSAPQGMFPLVPFWGYRKDKTGAPYGLACRAIPAQDEVNFRRIKLTWLLQAKRIIKDADATNMTDRQLADEVERPDGVITLNPQRHNKTTAADAINIQQDFQVAQQQFQVMQESMKLIQDGMGVYSAFLGQDSSAASGVAISNLVEQGATTLAEINDNYQFACQQVGQLLLSYLLEDLTRRRNYSVVVNRDDPRRRKSVTINEESEGDGGMTNDVSRLRAHIALAPIQQTPAYKSQLAERMSQVITGLPPQVQATVLDMWVELLDVPKKAEFIERIRSALGTPKAPDEMTPEEQHAAQQQQQLQAQQQDLAMREIAGKVAKLEAEAQRIAAAAQREQTLTNSQRFDDAKTQAETGRILQDMENTTREIEVLNAQMMQSIQGQIDKIDI</sequence>
<dbReference type="RefSeq" id="WP_400291901.1">
    <property type="nucleotide sequence ID" value="NZ_JBIXKD010000002.1"/>
</dbReference>
<protein>
    <submittedName>
        <fullName evidence="3">Portal protein</fullName>
    </submittedName>
</protein>
<evidence type="ECO:0000313" key="4">
    <source>
        <dbReference type="Proteomes" id="UP001617714"/>
    </source>
</evidence>
<dbReference type="Pfam" id="PF16510">
    <property type="entry name" value="P22_portal"/>
    <property type="match status" value="1"/>
</dbReference>
<evidence type="ECO:0000256" key="1">
    <source>
        <dbReference type="SAM" id="Coils"/>
    </source>
</evidence>
<evidence type="ECO:0000313" key="3">
    <source>
        <dbReference type="EMBL" id="MFJ5320308.1"/>
    </source>
</evidence>
<dbReference type="EMBL" id="JBIXKD010000002">
    <property type="protein sequence ID" value="MFJ5320308.1"/>
    <property type="molecule type" value="Genomic_DNA"/>
</dbReference>
<proteinExistence type="predicted"/>
<keyword evidence="1" id="KW-0175">Coiled coil</keyword>